<dbReference type="Gene3D" id="2.60.40.10">
    <property type="entry name" value="Immunoglobulins"/>
    <property type="match status" value="1"/>
</dbReference>
<accession>A0ABN2LY14</accession>
<feature type="compositionally biased region" description="Polar residues" evidence="3">
    <location>
        <begin position="312"/>
        <end position="323"/>
    </location>
</feature>
<feature type="transmembrane region" description="Helical" evidence="4">
    <location>
        <begin position="359"/>
        <end position="382"/>
    </location>
</feature>
<feature type="compositionally biased region" description="Polar residues" evidence="3">
    <location>
        <begin position="222"/>
        <end position="239"/>
    </location>
</feature>
<sequence length="533" mass="54955">MADMPGEPHRVTPAEPLAGVLAQARRRAEAGDLTGARSAVEAGLAAAEADLGQFHPDLTYAMVDLATIARELGNLTEAQRQLGRAHRILIATVGRDDARTFAIEIRMTRVNLELGDSTYELDRHLVEVGARVLGEDNAAVVQARVRLGPAWIPPGSTPPEPTPAPHPAPAAAPVIDLGGEPDRAASEPAAPAPAPEPGPPPQQAAEVTPSAWADAGEWSDPTGWSGSGWTAPDPSTSTEPYAPVPGAPGVFGLHPDRQPAQPGPAAGPSGRPPGGPATPRDDPNQRPAPIPPDAPLYIPEQYDSGGWAAAASNEQTEPQTWSPPRQAGAAQPQVWAPPGWQGPAEPAWETDRSRGRRTLLIVASIVGLIVLAAGTVVAMQALAPSATDANRGGATGAPPASASPPPASPSAAPSAPPTKKPRSTPPPTTVASGQTPATGTTPTRLKLTDEGTSVTITWQDPSDGTVPFIVAGARSGEESHPMQSIPAGRTRSTIHGLNTRYDYCFTVAAVYSIDVVARSTQVCTHRLSTATTP</sequence>
<evidence type="ECO:0000256" key="1">
    <source>
        <dbReference type="ARBA" id="ARBA00023295"/>
    </source>
</evidence>
<keyword evidence="2" id="KW-0624">Polysaccharide degradation</keyword>
<dbReference type="Gene3D" id="1.25.40.10">
    <property type="entry name" value="Tetratricopeptide repeat domain"/>
    <property type="match status" value="1"/>
</dbReference>
<comment type="caution">
    <text evidence="5">The sequence shown here is derived from an EMBL/GenBank/DDBJ whole genome shotgun (WGS) entry which is preliminary data.</text>
</comment>
<dbReference type="InterPro" id="IPR003961">
    <property type="entry name" value="FN3_dom"/>
</dbReference>
<keyword evidence="2" id="KW-0119">Carbohydrate metabolism</keyword>
<evidence type="ECO:0000313" key="5">
    <source>
        <dbReference type="EMBL" id="GAA1802297.1"/>
    </source>
</evidence>
<keyword evidence="1" id="KW-0378">Hydrolase</keyword>
<dbReference type="InterPro" id="IPR011990">
    <property type="entry name" value="TPR-like_helical_dom_sf"/>
</dbReference>
<feature type="region of interest" description="Disordered" evidence="3">
    <location>
        <begin position="388"/>
        <end position="449"/>
    </location>
</feature>
<evidence type="ECO:0000256" key="2">
    <source>
        <dbReference type="ARBA" id="ARBA00023326"/>
    </source>
</evidence>
<protein>
    <recommendedName>
        <fullName evidence="7">Fibronectin type-III domain-containing protein</fullName>
    </recommendedName>
</protein>
<feature type="compositionally biased region" description="Low complexity" evidence="3">
    <location>
        <begin position="258"/>
        <end position="269"/>
    </location>
</feature>
<dbReference type="Proteomes" id="UP001500218">
    <property type="component" value="Unassembled WGS sequence"/>
</dbReference>
<gene>
    <name evidence="5" type="ORF">GCM10009682_25160</name>
</gene>
<name>A0ABN2LY14_9ACTN</name>
<evidence type="ECO:0000313" key="6">
    <source>
        <dbReference type="Proteomes" id="UP001500218"/>
    </source>
</evidence>
<feature type="compositionally biased region" description="Pro residues" evidence="3">
    <location>
        <begin position="190"/>
        <end position="202"/>
    </location>
</feature>
<keyword evidence="1" id="KW-0326">Glycosidase</keyword>
<dbReference type="CDD" id="cd00063">
    <property type="entry name" value="FN3"/>
    <property type="match status" value="1"/>
</dbReference>
<feature type="compositionally biased region" description="Pro residues" evidence="3">
    <location>
        <begin position="151"/>
        <end position="170"/>
    </location>
</feature>
<reference evidence="5 6" key="1">
    <citation type="journal article" date="2019" name="Int. J. Syst. Evol. Microbiol.">
        <title>The Global Catalogue of Microorganisms (GCM) 10K type strain sequencing project: providing services to taxonomists for standard genome sequencing and annotation.</title>
        <authorList>
            <consortium name="The Broad Institute Genomics Platform"/>
            <consortium name="The Broad Institute Genome Sequencing Center for Infectious Disease"/>
            <person name="Wu L."/>
            <person name="Ma J."/>
        </authorList>
    </citation>
    <scope>NUCLEOTIDE SEQUENCE [LARGE SCALE GENOMIC DNA]</scope>
    <source>
        <strain evidence="5 6">JCM 13250</strain>
    </source>
</reference>
<dbReference type="InterPro" id="IPR013783">
    <property type="entry name" value="Ig-like_fold"/>
</dbReference>
<evidence type="ECO:0008006" key="7">
    <source>
        <dbReference type="Google" id="ProtNLM"/>
    </source>
</evidence>
<feature type="compositionally biased region" description="Pro residues" evidence="3">
    <location>
        <begin position="401"/>
        <end position="428"/>
    </location>
</feature>
<proteinExistence type="predicted"/>
<dbReference type="EMBL" id="BAAALT010000064">
    <property type="protein sequence ID" value="GAA1802297.1"/>
    <property type="molecule type" value="Genomic_DNA"/>
</dbReference>
<keyword evidence="4" id="KW-0472">Membrane</keyword>
<organism evidence="5 6">
    <name type="scientific">Luedemannella flava</name>
    <dbReference type="NCBI Taxonomy" id="349316"/>
    <lineage>
        <taxon>Bacteria</taxon>
        <taxon>Bacillati</taxon>
        <taxon>Actinomycetota</taxon>
        <taxon>Actinomycetes</taxon>
        <taxon>Micromonosporales</taxon>
        <taxon>Micromonosporaceae</taxon>
        <taxon>Luedemannella</taxon>
    </lineage>
</organism>
<evidence type="ECO:0000256" key="3">
    <source>
        <dbReference type="SAM" id="MobiDB-lite"/>
    </source>
</evidence>
<dbReference type="InterPro" id="IPR036116">
    <property type="entry name" value="FN3_sf"/>
</dbReference>
<keyword evidence="4" id="KW-0812">Transmembrane</keyword>
<dbReference type="RefSeq" id="WP_344129876.1">
    <property type="nucleotide sequence ID" value="NZ_BAAALT010000064.1"/>
</dbReference>
<keyword evidence="6" id="KW-1185">Reference proteome</keyword>
<feature type="region of interest" description="Disordered" evidence="3">
    <location>
        <begin position="151"/>
        <end position="351"/>
    </location>
</feature>
<evidence type="ECO:0000256" key="4">
    <source>
        <dbReference type="SAM" id="Phobius"/>
    </source>
</evidence>
<feature type="compositionally biased region" description="Polar residues" evidence="3">
    <location>
        <begin position="430"/>
        <end position="443"/>
    </location>
</feature>
<keyword evidence="4" id="KW-1133">Transmembrane helix</keyword>
<dbReference type="SUPFAM" id="SSF49265">
    <property type="entry name" value="Fibronectin type III"/>
    <property type="match status" value="1"/>
</dbReference>